<evidence type="ECO:0000313" key="2">
    <source>
        <dbReference type="Proteomes" id="UP001153269"/>
    </source>
</evidence>
<name>A0A9N7U8I4_PLEPL</name>
<dbReference type="EMBL" id="CADEAL010000858">
    <property type="protein sequence ID" value="CAB1426112.1"/>
    <property type="molecule type" value="Genomic_DNA"/>
</dbReference>
<protein>
    <submittedName>
        <fullName evidence="1">Uncharacterized protein</fullName>
    </submittedName>
</protein>
<organism evidence="1 2">
    <name type="scientific">Pleuronectes platessa</name>
    <name type="common">European plaice</name>
    <dbReference type="NCBI Taxonomy" id="8262"/>
    <lineage>
        <taxon>Eukaryota</taxon>
        <taxon>Metazoa</taxon>
        <taxon>Chordata</taxon>
        <taxon>Craniata</taxon>
        <taxon>Vertebrata</taxon>
        <taxon>Euteleostomi</taxon>
        <taxon>Actinopterygii</taxon>
        <taxon>Neopterygii</taxon>
        <taxon>Teleostei</taxon>
        <taxon>Neoteleostei</taxon>
        <taxon>Acanthomorphata</taxon>
        <taxon>Carangaria</taxon>
        <taxon>Pleuronectiformes</taxon>
        <taxon>Pleuronectoidei</taxon>
        <taxon>Pleuronectidae</taxon>
        <taxon>Pleuronectes</taxon>
    </lineage>
</organism>
<proteinExistence type="predicted"/>
<comment type="caution">
    <text evidence="1">The sequence shown here is derived from an EMBL/GenBank/DDBJ whole genome shotgun (WGS) entry which is preliminary data.</text>
</comment>
<gene>
    <name evidence="1" type="ORF">PLEPLA_LOCUS14046</name>
</gene>
<dbReference type="Proteomes" id="UP001153269">
    <property type="component" value="Unassembled WGS sequence"/>
</dbReference>
<reference evidence="1" key="1">
    <citation type="submission" date="2020-03" db="EMBL/GenBank/DDBJ databases">
        <authorList>
            <person name="Weist P."/>
        </authorList>
    </citation>
    <scope>NUCLEOTIDE SEQUENCE</scope>
</reference>
<sequence>MLKQNPSSVLMFCHNTPRQCLLSADNRPGNNSRGAPDGVRQIHHNSHLSSVKGHAPIDCYRQQLNLWHTPSRGNKALWAAPSMAAPSMAAPSMAARSEGDATLCPGCSQKQAGVSLRGGQRFTTSHAAILCSLTPLAPGRPLSWSESETDAREQTGHIPHPLLHTISITVRGDTEANRTFGIIAVISCTQPCSLAVSTYGVWQSESV</sequence>
<dbReference type="AlphaFoldDB" id="A0A9N7U8I4"/>
<evidence type="ECO:0000313" key="1">
    <source>
        <dbReference type="EMBL" id="CAB1426112.1"/>
    </source>
</evidence>
<accession>A0A9N7U8I4</accession>
<keyword evidence="2" id="KW-1185">Reference proteome</keyword>